<dbReference type="EMBL" id="AMFJ01000203">
    <property type="protein sequence ID" value="EKE29237.1"/>
    <property type="molecule type" value="Genomic_DNA"/>
</dbReference>
<feature type="transmembrane region" description="Helical" evidence="1">
    <location>
        <begin position="57"/>
        <end position="73"/>
    </location>
</feature>
<protein>
    <submittedName>
        <fullName evidence="2">Uncharacterized protein</fullName>
    </submittedName>
</protein>
<gene>
    <name evidence="2" type="ORF">ACD_2C00203G0001</name>
</gene>
<sequence length="852" mass="93830">MNVVIFNHIALSNIFIKKSFFGLIMHIISHNKNLPLGVRYAKVVFVFISNPCSMKKIILWLFIFCFFSQAFAIDKVVVLPGGNWSTFSTPKILSSLTFDSASSTLLSNSWAGLFFYTLSWGTWQSVKADINTIKPLEWYMIYNSNLSDVNLNLTYKPWATPTERLFSKNLNAWWNLVWITSLLNPLSSIWQNATMAVDFTKTWTANWQNLVIAQNSIYNWNSSLSGLTPDFWESYAVFMSAAWIYGGTQSPVLDYSINYTATWQTSVNVTPWATWVKLLEFNMDSGANWGAQVKKLIFRAVTSNWIDLNGILIWTSLKITNVKTGDIVHQWWFGAAQDSTLNFDILNAEILPDEVIIPLWWSWLTVEVFADFKNNVPVNTSFSIWLKSADAIVNNADKDMLLTDSDWVSNITWPMITFQEAVWDLDVVRNDGLSDSSILPGTKWKLVYGANFTTTQSKPYSLSYMTVNTTGTAVSYTGGNTFLTLYVNGVATSTKSLTSNSVIFDGFTANVSKTAPLNIQIKADFSDVTNSGTFQIPYIIYNAVNTLTSTAQVCPQIPGAIFTIRSADAQFGVSDLNPLANVFLAGSTNNRLFSFKVTAQNDNVNLKNITLTGSSLGAFSNFKLYDSAGVLVANSSSEGGTGVIFNNIDAVKSLVEMDKSVKFSVHADADANTDATWIQLSLTSATIRWTNGTEVTPSSIPQLVSNAHAVAQNTAVIAKASNPSKNLATSALRFTVSASGQNMVTLTSIDLTSLLAWYTGSIAVNVYKDAISIANLAGTGAIWSNQTIAIWNGKNTVDIGSTSTYIIVADGAVIDAWSPSSDWSILLKNVTFDWLSAKDYSNIGQFPISEVK</sequence>
<reference evidence="2" key="1">
    <citation type="journal article" date="2012" name="Science">
        <title>Fermentation, hydrogen, and sulfur metabolism in multiple uncultivated bacterial phyla.</title>
        <authorList>
            <person name="Wrighton K.C."/>
            <person name="Thomas B.C."/>
            <person name="Sharon I."/>
            <person name="Miller C.S."/>
            <person name="Castelle C.J."/>
            <person name="VerBerkmoes N.C."/>
            <person name="Wilkins M.J."/>
            <person name="Hettich R.L."/>
            <person name="Lipton M.S."/>
            <person name="Williams K.H."/>
            <person name="Long P.E."/>
            <person name="Banfield J.F."/>
        </authorList>
    </citation>
    <scope>NUCLEOTIDE SEQUENCE [LARGE SCALE GENOMIC DNA]</scope>
</reference>
<organism evidence="2">
    <name type="scientific">uncultured bacterium</name>
    <name type="common">gcode 4</name>
    <dbReference type="NCBI Taxonomy" id="1234023"/>
    <lineage>
        <taxon>Bacteria</taxon>
        <taxon>environmental samples</taxon>
    </lineage>
</organism>
<keyword evidence="1" id="KW-0812">Transmembrane</keyword>
<dbReference type="AlphaFoldDB" id="K2G4H9"/>
<comment type="caution">
    <text evidence="2">The sequence shown here is derived from an EMBL/GenBank/DDBJ whole genome shotgun (WGS) entry which is preliminary data.</text>
</comment>
<proteinExistence type="predicted"/>
<evidence type="ECO:0000313" key="2">
    <source>
        <dbReference type="EMBL" id="EKE29237.1"/>
    </source>
</evidence>
<evidence type="ECO:0000256" key="1">
    <source>
        <dbReference type="SAM" id="Phobius"/>
    </source>
</evidence>
<name>K2G4H9_9BACT</name>
<accession>K2G4H9</accession>
<keyword evidence="1" id="KW-0472">Membrane</keyword>
<keyword evidence="1" id="KW-1133">Transmembrane helix</keyword>